<dbReference type="InterPro" id="IPR024961">
    <property type="entry name" value="T2SS_GspC_N"/>
</dbReference>
<evidence type="ECO:0000256" key="7">
    <source>
        <dbReference type="ARBA" id="ARBA00022927"/>
    </source>
</evidence>
<evidence type="ECO:0000259" key="10">
    <source>
        <dbReference type="Pfam" id="PF11356"/>
    </source>
</evidence>
<dbReference type="Gene3D" id="2.30.42.10">
    <property type="match status" value="1"/>
</dbReference>
<dbReference type="Proteomes" id="UP000197068">
    <property type="component" value="Unassembled WGS sequence"/>
</dbReference>
<dbReference type="InterPro" id="IPR036034">
    <property type="entry name" value="PDZ_sf"/>
</dbReference>
<gene>
    <name evidence="11" type="primary">gspC</name>
    <name evidence="11" type="ORF">MTCD1_02689</name>
</gene>
<name>A0ABQ0MXL7_9GAMM</name>
<comment type="subcellular location">
    <subcellularLocation>
        <location evidence="1">Cell inner membrane</location>
    </subcellularLocation>
</comment>
<dbReference type="SUPFAM" id="SSF50156">
    <property type="entry name" value="PDZ domain-like"/>
    <property type="match status" value="1"/>
</dbReference>
<dbReference type="Pfam" id="PF11356">
    <property type="entry name" value="T2SSC"/>
    <property type="match status" value="1"/>
</dbReference>
<keyword evidence="3" id="KW-0813">Transport</keyword>
<evidence type="ECO:0000256" key="1">
    <source>
        <dbReference type="ARBA" id="ARBA00004533"/>
    </source>
</evidence>
<comment type="caution">
    <text evidence="11">The sequence shown here is derived from an EMBL/GenBank/DDBJ whole genome shotgun (WGS) entry which is preliminary data.</text>
</comment>
<dbReference type="InterPro" id="IPR001639">
    <property type="entry name" value="T2SS_protein-GspC"/>
</dbReference>
<feature type="domain" description="Type II secretion system protein GspC N-terminal" evidence="10">
    <location>
        <begin position="28"/>
        <end position="170"/>
    </location>
</feature>
<evidence type="ECO:0000313" key="11">
    <source>
        <dbReference type="EMBL" id="GAW97063.1"/>
    </source>
</evidence>
<evidence type="ECO:0000256" key="5">
    <source>
        <dbReference type="ARBA" id="ARBA00022519"/>
    </source>
</evidence>
<evidence type="ECO:0000256" key="8">
    <source>
        <dbReference type="ARBA" id="ARBA00022989"/>
    </source>
</evidence>
<keyword evidence="5" id="KW-0997">Cell inner membrane</keyword>
<evidence type="ECO:0000256" key="9">
    <source>
        <dbReference type="ARBA" id="ARBA00023136"/>
    </source>
</evidence>
<evidence type="ECO:0000256" key="4">
    <source>
        <dbReference type="ARBA" id="ARBA00022475"/>
    </source>
</evidence>
<organism evidence="11 12">
    <name type="scientific">Colwellia marinimaniae</name>
    <dbReference type="NCBI Taxonomy" id="1513592"/>
    <lineage>
        <taxon>Bacteria</taxon>
        <taxon>Pseudomonadati</taxon>
        <taxon>Pseudomonadota</taxon>
        <taxon>Gammaproteobacteria</taxon>
        <taxon>Alteromonadales</taxon>
        <taxon>Colwelliaceae</taxon>
        <taxon>Colwellia</taxon>
    </lineage>
</organism>
<dbReference type="EMBL" id="BDQM01000024">
    <property type="protein sequence ID" value="GAW97063.1"/>
    <property type="molecule type" value="Genomic_DNA"/>
</dbReference>
<evidence type="ECO:0000256" key="2">
    <source>
        <dbReference type="ARBA" id="ARBA00007986"/>
    </source>
</evidence>
<keyword evidence="8" id="KW-1133">Transmembrane helix</keyword>
<proteinExistence type="inferred from homology"/>
<keyword evidence="12" id="KW-1185">Reference proteome</keyword>
<dbReference type="Gene3D" id="2.30.30.830">
    <property type="match status" value="1"/>
</dbReference>
<protein>
    <submittedName>
        <fullName evidence="11">Type II secretion system protein GspC</fullName>
    </submittedName>
</protein>
<evidence type="ECO:0000256" key="6">
    <source>
        <dbReference type="ARBA" id="ARBA00022692"/>
    </source>
</evidence>
<keyword evidence="9" id="KW-0472">Membrane</keyword>
<sequence>MALPTNMTDLSSLFSQLGHRRVAQLVMMLLLTYIAYLGAKITWSIVPQAQSNQNTSLTSNTQSLNASQANKAVDVAKIQSLNLFGLYNDNDVVEDEIEMANVPETKLNLILVGTVASDDKSIAAAIIEYQGKQETYGIGDIILGTRANLEQVLRDRVLIKLSGRLETLMLDGFDYRQPAQKVANKPAAKRNPRKIAPISSRSEVIDQRNNKKLTATAKTLRAEFSQDPAKIGDYLRISPKRKNGKIIGYTLRPGKKPEFFKLVGLKAGDVAIEMNGYDLIAPIQAMQAMAEMRQARDISLLVNRQGSLTEILISLD</sequence>
<keyword evidence="7" id="KW-0653">Protein transport</keyword>
<comment type="similarity">
    <text evidence="2">Belongs to the GSP C family.</text>
</comment>
<keyword evidence="4" id="KW-1003">Cell membrane</keyword>
<dbReference type="NCBIfam" id="TIGR01713">
    <property type="entry name" value="typeII_sec_gspC"/>
    <property type="match status" value="1"/>
</dbReference>
<evidence type="ECO:0000256" key="3">
    <source>
        <dbReference type="ARBA" id="ARBA00022448"/>
    </source>
</evidence>
<evidence type="ECO:0000313" key="12">
    <source>
        <dbReference type="Proteomes" id="UP000197068"/>
    </source>
</evidence>
<keyword evidence="6" id="KW-0812">Transmembrane</keyword>
<reference evidence="11 12" key="1">
    <citation type="submission" date="2017-06" db="EMBL/GenBank/DDBJ databases">
        <title>Whole Genome Sequences of Colwellia marinimaniae MTCD1.</title>
        <authorList>
            <person name="Kusumoto H."/>
            <person name="Inoue M."/>
            <person name="Tanikawa K."/>
            <person name="Maeji H."/>
            <person name="Cameron J.H."/>
            <person name="Bartlett D.H."/>
        </authorList>
    </citation>
    <scope>NUCLEOTIDE SEQUENCE [LARGE SCALE GENOMIC DNA]</scope>
    <source>
        <strain evidence="11 12">MTCD1</strain>
    </source>
</reference>
<accession>A0ABQ0MXL7</accession>